<proteinExistence type="predicted"/>
<feature type="region of interest" description="Disordered" evidence="1">
    <location>
        <begin position="1"/>
        <end position="75"/>
    </location>
</feature>
<feature type="compositionally biased region" description="Basic residues" evidence="1">
    <location>
        <begin position="1"/>
        <end position="19"/>
    </location>
</feature>
<evidence type="ECO:0000313" key="3">
    <source>
        <dbReference type="Proteomes" id="UP000314294"/>
    </source>
</evidence>
<gene>
    <name evidence="2" type="ORF">EYF80_006699</name>
</gene>
<evidence type="ECO:0000313" key="2">
    <source>
        <dbReference type="EMBL" id="TNN83092.1"/>
    </source>
</evidence>
<sequence length="89" mass="9652">MKHFRGRRGGPGRRAHPKRTIVLSQKRNLRDHTAPDCGPKRKKEESPLLLPTDAMAPASPPPSPPSQQQTQGGGLCICSLRNTQHAAAV</sequence>
<reference evidence="2 3" key="1">
    <citation type="submission" date="2019-03" db="EMBL/GenBank/DDBJ databases">
        <title>First draft genome of Liparis tanakae, snailfish: a comprehensive survey of snailfish specific genes.</title>
        <authorList>
            <person name="Kim W."/>
            <person name="Song I."/>
            <person name="Jeong J.-H."/>
            <person name="Kim D."/>
            <person name="Kim S."/>
            <person name="Ryu S."/>
            <person name="Song J.Y."/>
            <person name="Lee S.K."/>
        </authorList>
    </citation>
    <scope>NUCLEOTIDE SEQUENCE [LARGE SCALE GENOMIC DNA]</scope>
    <source>
        <tissue evidence="2">Muscle</tissue>
    </source>
</reference>
<keyword evidence="3" id="KW-1185">Reference proteome</keyword>
<feature type="compositionally biased region" description="Basic and acidic residues" evidence="1">
    <location>
        <begin position="28"/>
        <end position="46"/>
    </location>
</feature>
<name>A0A4Z2J0M7_9TELE</name>
<accession>A0A4Z2J0M7</accession>
<dbReference type="AlphaFoldDB" id="A0A4Z2J0M7"/>
<evidence type="ECO:0000256" key="1">
    <source>
        <dbReference type="SAM" id="MobiDB-lite"/>
    </source>
</evidence>
<comment type="caution">
    <text evidence="2">The sequence shown here is derived from an EMBL/GenBank/DDBJ whole genome shotgun (WGS) entry which is preliminary data.</text>
</comment>
<protein>
    <submittedName>
        <fullName evidence="2">Uncharacterized protein</fullName>
    </submittedName>
</protein>
<dbReference type="Proteomes" id="UP000314294">
    <property type="component" value="Unassembled WGS sequence"/>
</dbReference>
<dbReference type="EMBL" id="SRLO01000035">
    <property type="protein sequence ID" value="TNN83092.1"/>
    <property type="molecule type" value="Genomic_DNA"/>
</dbReference>
<organism evidence="2 3">
    <name type="scientific">Liparis tanakae</name>
    <name type="common">Tanaka's snailfish</name>
    <dbReference type="NCBI Taxonomy" id="230148"/>
    <lineage>
        <taxon>Eukaryota</taxon>
        <taxon>Metazoa</taxon>
        <taxon>Chordata</taxon>
        <taxon>Craniata</taxon>
        <taxon>Vertebrata</taxon>
        <taxon>Euteleostomi</taxon>
        <taxon>Actinopterygii</taxon>
        <taxon>Neopterygii</taxon>
        <taxon>Teleostei</taxon>
        <taxon>Neoteleostei</taxon>
        <taxon>Acanthomorphata</taxon>
        <taxon>Eupercaria</taxon>
        <taxon>Perciformes</taxon>
        <taxon>Cottioidei</taxon>
        <taxon>Cottales</taxon>
        <taxon>Liparidae</taxon>
        <taxon>Liparis</taxon>
    </lineage>
</organism>